<dbReference type="PANTHER" id="PTHR34389:SF2">
    <property type="entry name" value="L-RHAMNOSE MUTAROTASE"/>
    <property type="match status" value="1"/>
</dbReference>
<reference evidence="1 2" key="1">
    <citation type="submission" date="2024-10" db="EMBL/GenBank/DDBJ databases">
        <title>The Natural Products Discovery Center: Release of the First 8490 Sequenced Strains for Exploring Actinobacteria Biosynthetic Diversity.</title>
        <authorList>
            <person name="Kalkreuter E."/>
            <person name="Kautsar S.A."/>
            <person name="Yang D."/>
            <person name="Bader C.D."/>
            <person name="Teijaro C.N."/>
            <person name="Fluegel L."/>
            <person name="Davis C.M."/>
            <person name="Simpson J.R."/>
            <person name="Lauterbach L."/>
            <person name="Steele A.D."/>
            <person name="Gui C."/>
            <person name="Meng S."/>
            <person name="Li G."/>
            <person name="Viehrig K."/>
            <person name="Ye F."/>
            <person name="Su P."/>
            <person name="Kiefer A.F."/>
            <person name="Nichols A."/>
            <person name="Cepeda A.J."/>
            <person name="Yan W."/>
            <person name="Fan B."/>
            <person name="Jiang Y."/>
            <person name="Adhikari A."/>
            <person name="Zheng C.-J."/>
            <person name="Schuster L."/>
            <person name="Cowan T.M."/>
            <person name="Smanski M.J."/>
            <person name="Chevrette M.G."/>
            <person name="De Carvalho L.P.S."/>
            <person name="Shen B."/>
        </authorList>
    </citation>
    <scope>NUCLEOTIDE SEQUENCE [LARGE SCALE GENOMIC DNA]</scope>
    <source>
        <strain evidence="1 2">NPDC019481</strain>
    </source>
</reference>
<dbReference type="Pfam" id="PF05336">
    <property type="entry name" value="rhaM"/>
    <property type="match status" value="1"/>
</dbReference>
<dbReference type="InterPro" id="IPR008000">
    <property type="entry name" value="Rham/fucose_mutarotase"/>
</dbReference>
<keyword evidence="2" id="KW-1185">Reference proteome</keyword>
<dbReference type="RefSeq" id="WP_036965698.1">
    <property type="nucleotide sequence ID" value="NZ_JBIRYI010000009.1"/>
</dbReference>
<dbReference type="InterPro" id="IPR011008">
    <property type="entry name" value="Dimeric_a/b-barrel"/>
</dbReference>
<comment type="caution">
    <text evidence="1">The sequence shown here is derived from an EMBL/GenBank/DDBJ whole genome shotgun (WGS) entry which is preliminary data.</text>
</comment>
<evidence type="ECO:0000313" key="2">
    <source>
        <dbReference type="Proteomes" id="UP001611580"/>
    </source>
</evidence>
<dbReference type="PANTHER" id="PTHR34389">
    <property type="entry name" value="L-RHAMNOSE MUTAROTASE"/>
    <property type="match status" value="1"/>
</dbReference>
<dbReference type="Proteomes" id="UP001611580">
    <property type="component" value="Unassembled WGS sequence"/>
</dbReference>
<accession>A0ABW7XLR6</accession>
<protein>
    <submittedName>
        <fullName evidence="1">L-rhamnose mutarotase</fullName>
    </submittedName>
</protein>
<dbReference type="EMBL" id="JBIRYI010000009">
    <property type="protein sequence ID" value="MFI2488447.1"/>
    <property type="molecule type" value="Genomic_DNA"/>
</dbReference>
<name>A0ABW7XLR6_9MICO</name>
<dbReference type="SUPFAM" id="SSF54909">
    <property type="entry name" value="Dimeric alpha+beta barrel"/>
    <property type="match status" value="1"/>
</dbReference>
<organism evidence="1 2">
    <name type="scientific">Promicromonospora kroppenstedtii</name>
    <dbReference type="NCBI Taxonomy" id="440482"/>
    <lineage>
        <taxon>Bacteria</taxon>
        <taxon>Bacillati</taxon>
        <taxon>Actinomycetota</taxon>
        <taxon>Actinomycetes</taxon>
        <taxon>Micrococcales</taxon>
        <taxon>Promicromonosporaceae</taxon>
        <taxon>Promicromonospora</taxon>
    </lineage>
</organism>
<proteinExistence type="predicted"/>
<gene>
    <name evidence="1" type="ORF">ACH47X_16155</name>
</gene>
<dbReference type="Gene3D" id="3.30.70.100">
    <property type="match status" value="1"/>
</dbReference>
<sequence>MSSNTAGARVCFTSRVRADRLDEYRAAHAAVWPEMLEALRDTGWRDYHLFLRDDGLLVGFLETDDYAAAQRGMAATEVNARWQAAMSGFFVDEGNPDDGFVLLDEVFHLESQLAALPEAAPSEDH</sequence>
<evidence type="ECO:0000313" key="1">
    <source>
        <dbReference type="EMBL" id="MFI2488447.1"/>
    </source>
</evidence>